<name>A0A4P7LRT6_9BURK</name>
<keyword evidence="1" id="KW-0614">Plasmid</keyword>
<protein>
    <submittedName>
        <fullName evidence="1">Uncharacterized protein</fullName>
    </submittedName>
</protein>
<geneLocation type="plasmid" evidence="1">
    <name>unnamed1</name>
</geneLocation>
<dbReference type="Proteomes" id="UP000295294">
    <property type="component" value="Plasmid unnamed1"/>
</dbReference>
<proteinExistence type="predicted"/>
<reference evidence="1 2" key="1">
    <citation type="submission" date="2019-03" db="EMBL/GenBank/DDBJ databases">
        <title>Efficiently degradation of phenoxyalkanoic acid herbicides by Cupriavidus oxalaticus strain X32.</title>
        <authorList>
            <person name="Sheng X."/>
        </authorList>
    </citation>
    <scope>NUCLEOTIDE SEQUENCE [LARGE SCALE GENOMIC DNA]</scope>
    <source>
        <strain evidence="1 2">X32</strain>
        <plasmid evidence="1 2">unnamed1</plasmid>
    </source>
</reference>
<dbReference type="EMBL" id="CP038636">
    <property type="protein sequence ID" value="QBY55181.1"/>
    <property type="molecule type" value="Genomic_DNA"/>
</dbReference>
<accession>A0A4P7LRT6</accession>
<evidence type="ECO:0000313" key="1">
    <source>
        <dbReference type="EMBL" id="QBY55181.1"/>
    </source>
</evidence>
<gene>
    <name evidence="1" type="ORF">E0W60_29075</name>
</gene>
<dbReference type="AlphaFoldDB" id="A0A4P7LRT6"/>
<dbReference type="RefSeq" id="WP_135706470.1">
    <property type="nucleotide sequence ID" value="NZ_CP038636.1"/>
</dbReference>
<dbReference type="KEGG" id="cox:E0W60_29075"/>
<organism evidence="1 2">
    <name type="scientific">Cupriavidus oxalaticus</name>
    <dbReference type="NCBI Taxonomy" id="96344"/>
    <lineage>
        <taxon>Bacteria</taxon>
        <taxon>Pseudomonadati</taxon>
        <taxon>Pseudomonadota</taxon>
        <taxon>Betaproteobacteria</taxon>
        <taxon>Burkholderiales</taxon>
        <taxon>Burkholderiaceae</taxon>
        <taxon>Cupriavidus</taxon>
    </lineage>
</organism>
<sequence>MKFAKGLAVLHIEAGKMKPIAAATHKRVFARIIRQDFARSRKVVTESACGSTEVTEKFLQLLRVTTRAAACVPICRITGNRAVFTCNHRMTTTLIGVPVETTAHETRVRLTPDYPGIL</sequence>
<evidence type="ECO:0000313" key="2">
    <source>
        <dbReference type="Proteomes" id="UP000295294"/>
    </source>
</evidence>